<name>A0A9W8MXG7_9AGAR</name>
<evidence type="ECO:0000256" key="3">
    <source>
        <dbReference type="ARBA" id="ARBA00010617"/>
    </source>
</evidence>
<evidence type="ECO:0000256" key="1">
    <source>
        <dbReference type="ARBA" id="ARBA00001971"/>
    </source>
</evidence>
<dbReference type="Pfam" id="PF00067">
    <property type="entry name" value="p450"/>
    <property type="match status" value="1"/>
</dbReference>
<keyword evidence="8" id="KW-0503">Monooxygenase</keyword>
<accession>A0A9W8MXG7</accession>
<dbReference type="GO" id="GO:0020037">
    <property type="term" value="F:heme binding"/>
    <property type="evidence" value="ECO:0007669"/>
    <property type="project" value="InterPro"/>
</dbReference>
<evidence type="ECO:0000256" key="8">
    <source>
        <dbReference type="ARBA" id="ARBA00023033"/>
    </source>
</evidence>
<evidence type="ECO:0000256" key="6">
    <source>
        <dbReference type="ARBA" id="ARBA00023002"/>
    </source>
</evidence>
<keyword evidence="11" id="KW-1185">Reference proteome</keyword>
<dbReference type="InterPro" id="IPR001128">
    <property type="entry name" value="Cyt_P450"/>
</dbReference>
<keyword evidence="4" id="KW-0349">Heme</keyword>
<proteinExistence type="inferred from homology"/>
<keyword evidence="9" id="KW-0812">Transmembrane</keyword>
<dbReference type="PANTHER" id="PTHR46300">
    <property type="entry name" value="P450, PUTATIVE (EUROFUNG)-RELATED-RELATED"/>
    <property type="match status" value="1"/>
</dbReference>
<evidence type="ECO:0000256" key="7">
    <source>
        <dbReference type="ARBA" id="ARBA00023004"/>
    </source>
</evidence>
<evidence type="ECO:0008006" key="12">
    <source>
        <dbReference type="Google" id="ProtNLM"/>
    </source>
</evidence>
<comment type="pathway">
    <text evidence="2">Secondary metabolite biosynthesis.</text>
</comment>
<dbReference type="InterPro" id="IPR050364">
    <property type="entry name" value="Cytochrome_P450_fung"/>
</dbReference>
<keyword evidence="9" id="KW-0472">Membrane</keyword>
<dbReference type="GO" id="GO:0004497">
    <property type="term" value="F:monooxygenase activity"/>
    <property type="evidence" value="ECO:0007669"/>
    <property type="project" value="UniProtKB-KW"/>
</dbReference>
<organism evidence="10 11">
    <name type="scientific">Agrocybe chaxingu</name>
    <dbReference type="NCBI Taxonomy" id="84603"/>
    <lineage>
        <taxon>Eukaryota</taxon>
        <taxon>Fungi</taxon>
        <taxon>Dikarya</taxon>
        <taxon>Basidiomycota</taxon>
        <taxon>Agaricomycotina</taxon>
        <taxon>Agaricomycetes</taxon>
        <taxon>Agaricomycetidae</taxon>
        <taxon>Agaricales</taxon>
        <taxon>Agaricineae</taxon>
        <taxon>Strophariaceae</taxon>
        <taxon>Agrocybe</taxon>
    </lineage>
</organism>
<keyword evidence="7" id="KW-0408">Iron</keyword>
<dbReference type="InterPro" id="IPR036396">
    <property type="entry name" value="Cyt_P450_sf"/>
</dbReference>
<gene>
    <name evidence="10" type="ORF">NLJ89_g5142</name>
</gene>
<evidence type="ECO:0000256" key="9">
    <source>
        <dbReference type="SAM" id="Phobius"/>
    </source>
</evidence>
<dbReference type="Proteomes" id="UP001148786">
    <property type="component" value="Unassembled WGS sequence"/>
</dbReference>
<dbReference type="OrthoDB" id="2789670at2759"/>
<dbReference type="GO" id="GO:0016705">
    <property type="term" value="F:oxidoreductase activity, acting on paired donors, with incorporation or reduction of molecular oxygen"/>
    <property type="evidence" value="ECO:0007669"/>
    <property type="project" value="InterPro"/>
</dbReference>
<reference evidence="10" key="1">
    <citation type="submission" date="2022-07" db="EMBL/GenBank/DDBJ databases">
        <title>Genome Sequence of Agrocybe chaxingu.</title>
        <authorList>
            <person name="Buettner E."/>
        </authorList>
    </citation>
    <scope>NUCLEOTIDE SEQUENCE</scope>
    <source>
        <strain evidence="10">MP-N11</strain>
    </source>
</reference>
<dbReference type="PANTHER" id="PTHR46300:SF7">
    <property type="entry name" value="P450, PUTATIVE (EUROFUNG)-RELATED"/>
    <property type="match status" value="1"/>
</dbReference>
<keyword evidence="6" id="KW-0560">Oxidoreductase</keyword>
<dbReference type="Gene3D" id="1.10.630.10">
    <property type="entry name" value="Cytochrome P450"/>
    <property type="match status" value="1"/>
</dbReference>
<keyword evidence="9" id="KW-1133">Transmembrane helix</keyword>
<evidence type="ECO:0000313" key="11">
    <source>
        <dbReference type="Proteomes" id="UP001148786"/>
    </source>
</evidence>
<comment type="caution">
    <text evidence="10">The sequence shown here is derived from an EMBL/GenBank/DDBJ whole genome shotgun (WGS) entry which is preliminary data.</text>
</comment>
<comment type="cofactor">
    <cofactor evidence="1">
        <name>heme</name>
        <dbReference type="ChEBI" id="CHEBI:30413"/>
    </cofactor>
</comment>
<dbReference type="PRINTS" id="PR00463">
    <property type="entry name" value="EP450I"/>
</dbReference>
<evidence type="ECO:0000256" key="4">
    <source>
        <dbReference type="ARBA" id="ARBA00022617"/>
    </source>
</evidence>
<evidence type="ECO:0000256" key="2">
    <source>
        <dbReference type="ARBA" id="ARBA00005179"/>
    </source>
</evidence>
<dbReference type="AlphaFoldDB" id="A0A9W8MXG7"/>
<dbReference type="SUPFAM" id="SSF48264">
    <property type="entry name" value="Cytochrome P450"/>
    <property type="match status" value="1"/>
</dbReference>
<evidence type="ECO:0000256" key="5">
    <source>
        <dbReference type="ARBA" id="ARBA00022723"/>
    </source>
</evidence>
<protein>
    <recommendedName>
        <fullName evidence="12">O-methylsterigmatocystin oxidoreductase</fullName>
    </recommendedName>
</protein>
<dbReference type="InterPro" id="IPR002401">
    <property type="entry name" value="Cyt_P450_E_grp-I"/>
</dbReference>
<dbReference type="GO" id="GO:0005506">
    <property type="term" value="F:iron ion binding"/>
    <property type="evidence" value="ECO:0007669"/>
    <property type="project" value="InterPro"/>
</dbReference>
<evidence type="ECO:0000313" key="10">
    <source>
        <dbReference type="EMBL" id="KAJ3509592.1"/>
    </source>
</evidence>
<keyword evidence="5" id="KW-0479">Metal-binding</keyword>
<dbReference type="EMBL" id="JANKHO010000465">
    <property type="protein sequence ID" value="KAJ3509592.1"/>
    <property type="molecule type" value="Genomic_DNA"/>
</dbReference>
<sequence length="343" mass="38103">MVTSEALLNAALLASIFVLLHIFSRKHSKKVAPLPPDPRKLPLIGNLLDIPREREWVAFTEWAERWGDIVSVSIFGEHLIVLNTAQAAFEILDKKSANYSDRPVLELAGEIVGWKNTLLLLPSGEKFRAQRRVFHQAIGSKGAMAQYYPVVEKETRKFLKHVLAEPAFLECHVRRMAGAILIRIAYGYELQEGHDPLLALAEDVTNALALSTAPTVFMVNAVPALRYVPAWLPGGGYKKIWAKWARTLSELVNRPYERVKEQRKLGTAESSVTSRLLDETAELTPEREHDIKWSAASMYGGGADTTMPSIIALFLAMVLYPNAINKAQEEIDAVGPTSDILGP</sequence>
<comment type="similarity">
    <text evidence="3">Belongs to the cytochrome P450 family.</text>
</comment>
<feature type="transmembrane region" description="Helical" evidence="9">
    <location>
        <begin position="6"/>
        <end position="23"/>
    </location>
</feature>